<keyword evidence="1" id="KW-0732">Signal</keyword>
<evidence type="ECO:0000256" key="1">
    <source>
        <dbReference type="SAM" id="SignalP"/>
    </source>
</evidence>
<evidence type="ECO:0008006" key="4">
    <source>
        <dbReference type="Google" id="ProtNLM"/>
    </source>
</evidence>
<gene>
    <name evidence="2" type="ORF">MUBE_12205</name>
</gene>
<feature type="signal peptide" evidence="1">
    <location>
        <begin position="1"/>
        <end position="30"/>
    </location>
</feature>
<organism evidence="2 3">
    <name type="scientific">Mycobacterium uberis</name>
    <dbReference type="NCBI Taxonomy" id="2162698"/>
    <lineage>
        <taxon>Bacteria</taxon>
        <taxon>Bacillati</taxon>
        <taxon>Actinomycetota</taxon>
        <taxon>Actinomycetes</taxon>
        <taxon>Mycobacteriales</taxon>
        <taxon>Mycobacteriaceae</taxon>
        <taxon>Mycobacterium</taxon>
    </lineage>
</organism>
<accession>A0A3E1HEQ9</accession>
<evidence type="ECO:0000313" key="3">
    <source>
        <dbReference type="Proteomes" id="UP000258522"/>
    </source>
</evidence>
<proteinExistence type="predicted"/>
<keyword evidence="3" id="KW-1185">Reference proteome</keyword>
<feature type="chain" id="PRO_5017682386" description="Beta-xylosidase" evidence="1">
    <location>
        <begin position="31"/>
        <end position="163"/>
    </location>
</feature>
<dbReference type="OrthoDB" id="4753900at2"/>
<comment type="caution">
    <text evidence="2">The sequence shown here is derived from an EMBL/GenBank/DDBJ whole genome shotgun (WGS) entry which is preliminary data.</text>
</comment>
<dbReference type="AlphaFoldDB" id="A0A3E1HEQ9"/>
<name>A0A3E1HEQ9_9MYCO</name>
<reference evidence="2 3" key="1">
    <citation type="submission" date="2018-07" db="EMBL/GenBank/DDBJ databases">
        <title>Whole genome sequence of Mycobacterium uberis.</title>
        <authorList>
            <person name="Benjak A."/>
        </authorList>
    </citation>
    <scope>NUCLEOTIDE SEQUENCE [LARGE SCALE GENOMIC DNA]</scope>
    <source>
        <strain evidence="2 3">Jura</strain>
    </source>
</reference>
<evidence type="ECO:0000313" key="2">
    <source>
        <dbReference type="EMBL" id="RFD24785.1"/>
    </source>
</evidence>
<protein>
    <recommendedName>
        <fullName evidence="4">Beta-xylosidase</fullName>
    </recommendedName>
</protein>
<dbReference type="RefSeq" id="WP_116540729.1">
    <property type="nucleotide sequence ID" value="NZ_QAYL01000024.1"/>
</dbReference>
<sequence length="163" mass="15616">MKIFDRFNTAILVSAGLCGAALAFSPGAEAAPLPMPTGGPTCIEQMSGLGAAPAAVPAVLPGPVVGPVPPVPLAPGGFPPVVPPVAPVMGPLLAEDPVALGSGTLAGKGVPTAPPQAALSDFVVLPGPSASIETLPAAVPVGESGPAAAESLLCCVEAVPLVR</sequence>
<dbReference type="Proteomes" id="UP000258522">
    <property type="component" value="Unassembled WGS sequence"/>
</dbReference>
<dbReference type="EMBL" id="QAYL01000024">
    <property type="protein sequence ID" value="RFD24785.1"/>
    <property type="molecule type" value="Genomic_DNA"/>
</dbReference>